<comment type="caution">
    <text evidence="7">The sequence shown here is derived from an EMBL/GenBank/DDBJ whole genome shotgun (WGS) entry which is preliminary data.</text>
</comment>
<dbReference type="GO" id="GO:0004130">
    <property type="term" value="F:cytochrome-c peroxidase activity"/>
    <property type="evidence" value="ECO:0007669"/>
    <property type="project" value="TreeGrafter"/>
</dbReference>
<feature type="domain" description="Cytochrome c" evidence="6">
    <location>
        <begin position="391"/>
        <end position="524"/>
    </location>
</feature>
<dbReference type="PROSITE" id="PS51007">
    <property type="entry name" value="CYTC"/>
    <property type="match status" value="2"/>
</dbReference>
<name>A0A2U2CBA4_9RHOB</name>
<accession>A0A2U2CBA4</accession>
<dbReference type="PANTHER" id="PTHR30600:SF4">
    <property type="entry name" value="CYTOCHROME C DOMAIN-CONTAINING PROTEIN"/>
    <property type="match status" value="1"/>
</dbReference>
<dbReference type="EMBL" id="QEYD01000005">
    <property type="protein sequence ID" value="PWE29142.1"/>
    <property type="molecule type" value="Genomic_DNA"/>
</dbReference>
<evidence type="ECO:0000313" key="7">
    <source>
        <dbReference type="EMBL" id="PWE29142.1"/>
    </source>
</evidence>
<dbReference type="GO" id="GO:0009055">
    <property type="term" value="F:electron transfer activity"/>
    <property type="evidence" value="ECO:0007669"/>
    <property type="project" value="InterPro"/>
</dbReference>
<feature type="domain" description="Cytochrome c" evidence="6">
    <location>
        <begin position="103"/>
        <end position="213"/>
    </location>
</feature>
<dbReference type="InterPro" id="IPR009056">
    <property type="entry name" value="Cyt_c-like_dom"/>
</dbReference>
<organism evidence="7 8">
    <name type="scientific">Pararhodobacter marinus</name>
    <dbReference type="NCBI Taxonomy" id="2184063"/>
    <lineage>
        <taxon>Bacteria</taxon>
        <taxon>Pseudomonadati</taxon>
        <taxon>Pseudomonadota</taxon>
        <taxon>Alphaproteobacteria</taxon>
        <taxon>Rhodobacterales</taxon>
        <taxon>Paracoccaceae</taxon>
        <taxon>Pararhodobacter</taxon>
    </lineage>
</organism>
<keyword evidence="5" id="KW-0732">Signal</keyword>
<dbReference type="PANTHER" id="PTHR30600">
    <property type="entry name" value="CYTOCHROME C PEROXIDASE-RELATED"/>
    <property type="match status" value="1"/>
</dbReference>
<dbReference type="Proteomes" id="UP000244940">
    <property type="component" value="Unassembled WGS sequence"/>
</dbReference>
<dbReference type="Gene3D" id="1.10.760.10">
    <property type="entry name" value="Cytochrome c-like domain"/>
    <property type="match status" value="1"/>
</dbReference>
<dbReference type="OrthoDB" id="9805202at2"/>
<dbReference type="RefSeq" id="WP_109533191.1">
    <property type="nucleotide sequence ID" value="NZ_QEYD01000005.1"/>
</dbReference>
<sequence length="524" mass="56216">MRCSTPRRWTKPSNSLRRAGLILALPFAAFPGHAQDLGDLHLNALPRTEQESARAALVLGPPEDPSRPQRFELRSGGAGTVRARSTVDAFAQPAANLTLEQGMTFELGEALFSRPWASAPASTTASDGLGPLFNARACADCHPNGGRAGPPDSDPEAPSRPGMFLRVAIPAPEGTPTPEGIAEYISTLPDPVYGDQLQDDAIQGQLTEYRLAVSWEDIPVTLEGGETVTLRRPDWQAADPGFGPLHEAAMLSPRVAPPLIGLGLIETIATDDILALADPDDADGDGISGRANIVWSREFDAPMLGRFGLKAGMPTVREQSASAFFHDVGLSSSLFPQGWGDCTEPQAACRQAPDGGDPQHDGHEISDTALGLVTFFITNLGVPARRDVGDPEVLRGRAIFREAGCAACHRPSFVTRTLNEDRVQHSFQLIWPYSDFLLHDMGEGLADGFAEARATGREWRTPPLWGIGLTEQVSGRGSYLHDGRARSLLEAILWHGGEAQSARDTVVGLAPDDRAALLRFLRSL</sequence>
<evidence type="ECO:0000256" key="1">
    <source>
        <dbReference type="ARBA" id="ARBA00022617"/>
    </source>
</evidence>
<keyword evidence="3 4" id="KW-0408">Iron</keyword>
<gene>
    <name evidence="7" type="ORF">C4N9_10050</name>
</gene>
<evidence type="ECO:0000256" key="2">
    <source>
        <dbReference type="ARBA" id="ARBA00022723"/>
    </source>
</evidence>
<evidence type="ECO:0000256" key="5">
    <source>
        <dbReference type="SAM" id="SignalP"/>
    </source>
</evidence>
<dbReference type="InterPro" id="IPR036909">
    <property type="entry name" value="Cyt_c-like_dom_sf"/>
</dbReference>
<keyword evidence="2 4" id="KW-0479">Metal-binding</keyword>
<dbReference type="GO" id="GO:0046872">
    <property type="term" value="F:metal ion binding"/>
    <property type="evidence" value="ECO:0007669"/>
    <property type="project" value="UniProtKB-KW"/>
</dbReference>
<feature type="signal peptide" evidence="5">
    <location>
        <begin position="1"/>
        <end position="34"/>
    </location>
</feature>
<evidence type="ECO:0000313" key="8">
    <source>
        <dbReference type="Proteomes" id="UP000244940"/>
    </source>
</evidence>
<reference evidence="7 8" key="1">
    <citation type="submission" date="2018-05" db="EMBL/GenBank/DDBJ databases">
        <title>Pararhodobacter marina sp. nov., isolated from deep-sea water of the Indian Ocean.</title>
        <authorList>
            <person name="Lai Q.Sr."/>
            <person name="Liu X."/>
            <person name="Shao Z."/>
        </authorList>
    </citation>
    <scope>NUCLEOTIDE SEQUENCE [LARGE SCALE GENOMIC DNA]</scope>
    <source>
        <strain evidence="7 8">CIC4N-9</strain>
    </source>
</reference>
<protein>
    <submittedName>
        <fullName evidence="7">Thiol oxidoreductase</fullName>
    </submittedName>
</protein>
<keyword evidence="1 4" id="KW-0349">Heme</keyword>
<dbReference type="AlphaFoldDB" id="A0A2U2CBA4"/>
<dbReference type="SUPFAM" id="SSF46626">
    <property type="entry name" value="Cytochrome c"/>
    <property type="match status" value="1"/>
</dbReference>
<dbReference type="Pfam" id="PF06537">
    <property type="entry name" value="DHOR"/>
    <property type="match status" value="1"/>
</dbReference>
<keyword evidence="8" id="KW-1185">Reference proteome</keyword>
<evidence type="ECO:0000256" key="3">
    <source>
        <dbReference type="ARBA" id="ARBA00023004"/>
    </source>
</evidence>
<dbReference type="GeneID" id="94365233"/>
<evidence type="ECO:0000259" key="6">
    <source>
        <dbReference type="PROSITE" id="PS51007"/>
    </source>
</evidence>
<feature type="chain" id="PRO_5015751116" evidence="5">
    <location>
        <begin position="35"/>
        <end position="524"/>
    </location>
</feature>
<dbReference type="PIRSF" id="PIRSF028099">
    <property type="entry name" value="DUF1111"/>
    <property type="match status" value="1"/>
</dbReference>
<dbReference type="InterPro" id="IPR051395">
    <property type="entry name" value="Cytochrome_c_Peroxidase/MauG"/>
</dbReference>
<dbReference type="GO" id="GO:0020037">
    <property type="term" value="F:heme binding"/>
    <property type="evidence" value="ECO:0007669"/>
    <property type="project" value="InterPro"/>
</dbReference>
<dbReference type="InterPro" id="IPR010538">
    <property type="entry name" value="DHOR"/>
</dbReference>
<proteinExistence type="predicted"/>
<evidence type="ECO:0000256" key="4">
    <source>
        <dbReference type="PROSITE-ProRule" id="PRU00433"/>
    </source>
</evidence>